<dbReference type="SUPFAM" id="SSF54211">
    <property type="entry name" value="Ribosomal protein S5 domain 2-like"/>
    <property type="match status" value="1"/>
</dbReference>
<dbReference type="InterPro" id="IPR006204">
    <property type="entry name" value="GHMP_kinase_N_dom"/>
</dbReference>
<dbReference type="AlphaFoldDB" id="A0A2Z2NJ88"/>
<gene>
    <name evidence="3" type="primary">pduX</name>
    <name evidence="3" type="ORF">IMCC3135_05635</name>
</gene>
<keyword evidence="3" id="KW-0808">Transferase</keyword>
<evidence type="ECO:0000313" key="4">
    <source>
        <dbReference type="Proteomes" id="UP000250079"/>
    </source>
</evidence>
<protein>
    <submittedName>
        <fullName evidence="3">L-threonine kinase</fullName>
        <ecNumber evidence="3">2.7.1.177</ecNumber>
    </submittedName>
</protein>
<accession>A0A2Z2NJ88</accession>
<dbReference type="Pfam" id="PF00288">
    <property type="entry name" value="GHMP_kinases_N"/>
    <property type="match status" value="1"/>
</dbReference>
<dbReference type="GO" id="GO:0005524">
    <property type="term" value="F:ATP binding"/>
    <property type="evidence" value="ECO:0007669"/>
    <property type="project" value="InterPro"/>
</dbReference>
<dbReference type="Gene3D" id="3.30.230.120">
    <property type="match status" value="1"/>
</dbReference>
<keyword evidence="4" id="KW-1185">Reference proteome</keyword>
<proteinExistence type="predicted"/>
<name>A0A2Z2NJ88_9GAMM</name>
<dbReference type="InterPro" id="IPR020568">
    <property type="entry name" value="Ribosomal_Su5_D2-typ_SF"/>
</dbReference>
<organism evidence="3 4">
    <name type="scientific">Granulosicoccus antarcticus IMCC3135</name>
    <dbReference type="NCBI Taxonomy" id="1192854"/>
    <lineage>
        <taxon>Bacteria</taxon>
        <taxon>Pseudomonadati</taxon>
        <taxon>Pseudomonadota</taxon>
        <taxon>Gammaproteobacteria</taxon>
        <taxon>Chromatiales</taxon>
        <taxon>Granulosicoccaceae</taxon>
        <taxon>Granulosicoccus</taxon>
    </lineage>
</organism>
<evidence type="ECO:0000256" key="1">
    <source>
        <dbReference type="ARBA" id="ARBA00022777"/>
    </source>
</evidence>
<dbReference type="EMBL" id="CP018632">
    <property type="protein sequence ID" value="ASJ71239.1"/>
    <property type="molecule type" value="Genomic_DNA"/>
</dbReference>
<evidence type="ECO:0000313" key="3">
    <source>
        <dbReference type="EMBL" id="ASJ71239.1"/>
    </source>
</evidence>
<dbReference type="EC" id="2.7.1.177" evidence="3"/>
<reference evidence="3 4" key="1">
    <citation type="submission" date="2016-12" db="EMBL/GenBank/DDBJ databases">
        <authorList>
            <person name="Song W.-J."/>
            <person name="Kurnit D.M."/>
        </authorList>
    </citation>
    <scope>NUCLEOTIDE SEQUENCE [LARGE SCALE GENOMIC DNA]</scope>
    <source>
        <strain evidence="3 4">IMCC3135</strain>
    </source>
</reference>
<dbReference type="GO" id="GO:0016301">
    <property type="term" value="F:kinase activity"/>
    <property type="evidence" value="ECO:0007669"/>
    <property type="project" value="UniProtKB-KW"/>
</dbReference>
<evidence type="ECO:0000259" key="2">
    <source>
        <dbReference type="Pfam" id="PF00288"/>
    </source>
</evidence>
<dbReference type="KEGG" id="gai:IMCC3135_05635"/>
<dbReference type="Proteomes" id="UP000250079">
    <property type="component" value="Chromosome"/>
</dbReference>
<sequence length="288" mass="30505">MQGAIDEADFLVNCPIALYARATVFSADNDGLTVRDAEQYSKVADAIALLEVYEQNRPGSEVKSHCENRRGSELVVTSNIPRGKGMASSSADLAAALSAACKYQGLSISPVELSRLIAIIEPSDSVHLPGIAHVNQLNGAVHACLPAPHDMSVIVVDCGGEIYTLEFDRDRAHGVYRTMRNKMVATLALMTNSLRLGDAEGIALAATLSARISQEILPKAPFEELLESCVSEGALGVNCAHSGTVLGVLHRTSDGIGATLMQSIRRRFGSDVSIIGDHRIVAGGCHAQ</sequence>
<feature type="domain" description="GHMP kinase N-terminal" evidence="2">
    <location>
        <begin position="67"/>
        <end position="121"/>
    </location>
</feature>
<keyword evidence="1 3" id="KW-0418">Kinase</keyword>